<dbReference type="AlphaFoldDB" id="A0A2B7Z269"/>
<comment type="caution">
    <text evidence="1">The sequence shown here is derived from an EMBL/GenBank/DDBJ whole genome shotgun (WGS) entry which is preliminary data.</text>
</comment>
<dbReference type="InterPro" id="IPR011009">
    <property type="entry name" value="Kinase-like_dom_sf"/>
</dbReference>
<evidence type="ECO:0000313" key="2">
    <source>
        <dbReference type="Proteomes" id="UP000224634"/>
    </source>
</evidence>
<evidence type="ECO:0000313" key="1">
    <source>
        <dbReference type="EMBL" id="PGH27218.1"/>
    </source>
</evidence>
<proteinExistence type="predicted"/>
<sequence>MPINISINGLSVSRRSTASFKTDLILHGRKAICLWNIFLEKTLEEFNLNIGDMSERLANIVSELATVGGGDIPGQVDGGMLQGYLWGDNGTRETFRSVDDMNRWLNKRLQLNNKEIGLRLYPLVLCHLDLCRRNIKLMEDNSIFLLDWGHAGFFPRFFEAATISRINDNSAYGNSLHKAIMKEATLTEGEQECVKLLLRARAASLRYILALNALATKLYDVGLVKLQYVPTIVLHLIEKKWCYVGGNLKKNPSFGFSRNEQDHYRRLGFRRLYPSSKPRYCRPGA</sequence>
<organism evidence="1 2">
    <name type="scientific">Polytolypa hystricis (strain UAMH7299)</name>
    <dbReference type="NCBI Taxonomy" id="1447883"/>
    <lineage>
        <taxon>Eukaryota</taxon>
        <taxon>Fungi</taxon>
        <taxon>Dikarya</taxon>
        <taxon>Ascomycota</taxon>
        <taxon>Pezizomycotina</taxon>
        <taxon>Eurotiomycetes</taxon>
        <taxon>Eurotiomycetidae</taxon>
        <taxon>Onygenales</taxon>
        <taxon>Onygenales incertae sedis</taxon>
        <taxon>Polytolypa</taxon>
    </lineage>
</organism>
<dbReference type="SUPFAM" id="SSF56112">
    <property type="entry name" value="Protein kinase-like (PK-like)"/>
    <property type="match status" value="1"/>
</dbReference>
<protein>
    <recommendedName>
        <fullName evidence="3">Aminoglycoside phosphotransferase domain-containing protein</fullName>
    </recommendedName>
</protein>
<dbReference type="OrthoDB" id="3250044at2759"/>
<evidence type="ECO:0008006" key="3">
    <source>
        <dbReference type="Google" id="ProtNLM"/>
    </source>
</evidence>
<dbReference type="Proteomes" id="UP000224634">
    <property type="component" value="Unassembled WGS sequence"/>
</dbReference>
<dbReference type="STRING" id="1447883.A0A2B7Z269"/>
<keyword evidence="2" id="KW-1185">Reference proteome</keyword>
<reference evidence="1 2" key="1">
    <citation type="submission" date="2017-10" db="EMBL/GenBank/DDBJ databases">
        <title>Comparative genomics in systemic dimorphic fungi from Ajellomycetaceae.</title>
        <authorList>
            <person name="Munoz J.F."/>
            <person name="Mcewen J.G."/>
            <person name="Clay O.K."/>
            <person name="Cuomo C.A."/>
        </authorList>
    </citation>
    <scope>NUCLEOTIDE SEQUENCE [LARGE SCALE GENOMIC DNA]</scope>
    <source>
        <strain evidence="1 2">UAMH7299</strain>
    </source>
</reference>
<dbReference type="EMBL" id="PDNA01000009">
    <property type="protein sequence ID" value="PGH27218.1"/>
    <property type="molecule type" value="Genomic_DNA"/>
</dbReference>
<name>A0A2B7Z269_POLH7</name>
<dbReference type="Gene3D" id="3.90.1200.10">
    <property type="match status" value="1"/>
</dbReference>
<accession>A0A2B7Z269</accession>
<gene>
    <name evidence="1" type="ORF">AJ80_01175</name>
</gene>